<sequence>MELRRATTPRQRRGKPRWNSKHSTGQGGEMRSSGTFGVLVCLVVVGMLYADEAKIELVPVYEKTFDEPIVDVIFDTATVSIEEAKKMGWKEEAFSEEERQKGTARVCYPRVIFVSEAYYPDGAYRTEARIYDKEGNLLKRIKTRHHKENLIFSTNGRYILKARLFQEFEPSWKGGALYRNDGTKLWEKGEDGGFPRAVSNLGYVAALTYLWSSVEFGDYTIFDLNGQKLNVIENPYEGVIEGRAMVKFSQDGEHLLVGFADRYANSQFILTTKTGEVVWQEEYPYTFYDYEVIKRYGIAALFEKYLWGPDALIDLKTYISFIDWQGNLRWISPLEIRGDKLIKISKDQKRVYAMSSEGSLMCLKLDDGKILWHYKEPWAPKSGERLKWEVPLFCEFKIMGDFLYIIGKQGRNWHSSALFVFDGKSGQLLKKIEYPQEKLTFVRATERLGLINIPKGKVTLFSVRRVR</sequence>
<comment type="caution">
    <text evidence="2">The sequence shown here is derived from an EMBL/GenBank/DDBJ whole genome shotgun (WGS) entry which is preliminary data.</text>
</comment>
<accession>A0A660SCG1</accession>
<evidence type="ECO:0008006" key="4">
    <source>
        <dbReference type="Google" id="ProtNLM"/>
    </source>
</evidence>
<organism evidence="2 3">
    <name type="scientific">candidate division WOR-3 bacterium</name>
    <dbReference type="NCBI Taxonomy" id="2052148"/>
    <lineage>
        <taxon>Bacteria</taxon>
        <taxon>Bacteria division WOR-3</taxon>
    </lineage>
</organism>
<evidence type="ECO:0000313" key="2">
    <source>
        <dbReference type="EMBL" id="RKX68262.1"/>
    </source>
</evidence>
<name>A0A660SCG1_UNCW3</name>
<feature type="compositionally biased region" description="Basic residues" evidence="1">
    <location>
        <begin position="10"/>
        <end position="20"/>
    </location>
</feature>
<evidence type="ECO:0000256" key="1">
    <source>
        <dbReference type="SAM" id="MobiDB-lite"/>
    </source>
</evidence>
<dbReference type="EMBL" id="QNBE01000185">
    <property type="protein sequence ID" value="RKX68262.1"/>
    <property type="molecule type" value="Genomic_DNA"/>
</dbReference>
<proteinExistence type="predicted"/>
<feature type="region of interest" description="Disordered" evidence="1">
    <location>
        <begin position="1"/>
        <end position="30"/>
    </location>
</feature>
<evidence type="ECO:0000313" key="3">
    <source>
        <dbReference type="Proteomes" id="UP000268469"/>
    </source>
</evidence>
<dbReference type="InterPro" id="IPR015943">
    <property type="entry name" value="WD40/YVTN_repeat-like_dom_sf"/>
</dbReference>
<dbReference type="Gene3D" id="2.130.10.10">
    <property type="entry name" value="YVTN repeat-like/Quinoprotein amine dehydrogenase"/>
    <property type="match status" value="1"/>
</dbReference>
<dbReference type="Proteomes" id="UP000268469">
    <property type="component" value="Unassembled WGS sequence"/>
</dbReference>
<reference evidence="2 3" key="1">
    <citation type="submission" date="2018-06" db="EMBL/GenBank/DDBJ databases">
        <title>Extensive metabolic versatility and redundancy in microbially diverse, dynamic hydrothermal sediments.</title>
        <authorList>
            <person name="Dombrowski N."/>
            <person name="Teske A."/>
            <person name="Baker B.J."/>
        </authorList>
    </citation>
    <scope>NUCLEOTIDE SEQUENCE [LARGE SCALE GENOMIC DNA]</scope>
    <source>
        <strain evidence="2">B36_G15</strain>
    </source>
</reference>
<dbReference type="SUPFAM" id="SSF50998">
    <property type="entry name" value="Quinoprotein alcohol dehydrogenase-like"/>
    <property type="match status" value="1"/>
</dbReference>
<dbReference type="InterPro" id="IPR011047">
    <property type="entry name" value="Quinoprotein_ADH-like_sf"/>
</dbReference>
<gene>
    <name evidence="2" type="ORF">DRP53_11085</name>
</gene>
<protein>
    <recommendedName>
        <fullName evidence="4">WD40 repeat domain-containing protein</fullName>
    </recommendedName>
</protein>
<dbReference type="AlphaFoldDB" id="A0A660SCG1"/>